<dbReference type="PANTHER" id="PTHR33308">
    <property type="entry name" value="PEPTIDOGLYCAN HYDROLASE FLGJ"/>
    <property type="match status" value="1"/>
</dbReference>
<dbReference type="FunFam" id="1.10.530.10:FF:000060">
    <property type="entry name" value="Predicted protein"/>
    <property type="match status" value="1"/>
</dbReference>
<dbReference type="PANTHER" id="PTHR33308:SF9">
    <property type="entry name" value="PEPTIDOGLYCAN HYDROLASE FLGJ"/>
    <property type="match status" value="1"/>
</dbReference>
<dbReference type="GO" id="GO:0042742">
    <property type="term" value="P:defense response to bacterium"/>
    <property type="evidence" value="ECO:0007669"/>
    <property type="project" value="UniProtKB-KW"/>
</dbReference>
<dbReference type="EMBL" id="FMVF01000012">
    <property type="protein sequence ID" value="SCY82896.1"/>
    <property type="molecule type" value="Genomic_DNA"/>
</dbReference>
<accession>A0A1G5J3G1</accession>
<dbReference type="Pfam" id="PF01476">
    <property type="entry name" value="LysM"/>
    <property type="match status" value="1"/>
</dbReference>
<dbReference type="InterPro" id="IPR002901">
    <property type="entry name" value="MGlyc_endo_b_GlcNAc-like_dom"/>
</dbReference>
<keyword evidence="2" id="KW-0081">Bacteriolytic enzyme</keyword>
<reference evidence="7 8" key="1">
    <citation type="submission" date="2016-10" db="EMBL/GenBank/DDBJ databases">
        <authorList>
            <person name="de Groot N.N."/>
        </authorList>
    </citation>
    <scope>NUCLEOTIDE SEQUENCE [LARGE SCALE GENOMIC DNA]</scope>
    <source>
        <strain evidence="7 8">CGMCC 1.7031</strain>
    </source>
</reference>
<evidence type="ECO:0000256" key="1">
    <source>
        <dbReference type="ARBA" id="ARBA00022529"/>
    </source>
</evidence>
<feature type="domain" description="LysM" evidence="6">
    <location>
        <begin position="280"/>
        <end position="323"/>
    </location>
</feature>
<name>A0A1G5J3G1_9FLAO</name>
<dbReference type="Gene3D" id="3.10.350.10">
    <property type="entry name" value="LysM domain"/>
    <property type="match status" value="1"/>
</dbReference>
<evidence type="ECO:0000256" key="5">
    <source>
        <dbReference type="SAM" id="MobiDB-lite"/>
    </source>
</evidence>
<dbReference type="SMART" id="SM00257">
    <property type="entry name" value="LysM"/>
    <property type="match status" value="1"/>
</dbReference>
<evidence type="ECO:0000259" key="6">
    <source>
        <dbReference type="PROSITE" id="PS51782"/>
    </source>
</evidence>
<dbReference type="SUPFAM" id="SSF54106">
    <property type="entry name" value="LysM domain"/>
    <property type="match status" value="1"/>
</dbReference>
<protein>
    <recommendedName>
        <fullName evidence="4">Peptidoglycan hydrolase</fullName>
    </recommendedName>
</protein>
<evidence type="ECO:0000256" key="4">
    <source>
        <dbReference type="ARBA" id="ARBA00032108"/>
    </source>
</evidence>
<dbReference type="SMART" id="SM00047">
    <property type="entry name" value="LYZ2"/>
    <property type="match status" value="1"/>
</dbReference>
<dbReference type="AlphaFoldDB" id="A0A1G5J3G1"/>
<keyword evidence="3 7" id="KW-0378">Hydrolase</keyword>
<dbReference type="Proteomes" id="UP000199354">
    <property type="component" value="Unassembled WGS sequence"/>
</dbReference>
<keyword evidence="1" id="KW-0929">Antimicrobial</keyword>
<feature type="compositionally biased region" description="Polar residues" evidence="5">
    <location>
        <begin position="28"/>
        <end position="37"/>
    </location>
</feature>
<dbReference type="InterPro" id="IPR018392">
    <property type="entry name" value="LysM"/>
</dbReference>
<sequence>MLLLTALLVVACNSSQPVVRTKKPVNRKPNTSVSSRSNAKKPYKKPAPENRRVTPNKPVASRTGQNGDLQKIGEKYEAAKEKSSGNSTVYSKEEILEATTRVKVTTAMVYDYIDTYKGIAQNNMTQYGIPASITLGQGILESGSGTGPLSVLANNHFGIKCHKEWTGPSVRYDDDEEQECFRQYEHPSESYRDHSQFLTTRTRYAGLFLLDKDDYKAWAKGLKAAGYATDPKYPDKLIGIIERYQLAKYDAEVLGTEYVSTGKEPSILEAGRDNAVADSDLYQVIQGDTLYSISKKFNISVDDLRRKNNIIDNAISIGQSLKVK</sequence>
<dbReference type="STRING" id="490189.SAMN02927903_02520"/>
<organism evidence="7 8">
    <name type="scientific">Flavobacterium caeni</name>
    <dbReference type="NCBI Taxonomy" id="490189"/>
    <lineage>
        <taxon>Bacteria</taxon>
        <taxon>Pseudomonadati</taxon>
        <taxon>Bacteroidota</taxon>
        <taxon>Flavobacteriia</taxon>
        <taxon>Flavobacteriales</taxon>
        <taxon>Flavobacteriaceae</taxon>
        <taxon>Flavobacterium</taxon>
    </lineage>
</organism>
<dbReference type="InterPro" id="IPR051056">
    <property type="entry name" value="Glycosyl_Hydrolase_73"/>
</dbReference>
<dbReference type="CDD" id="cd00118">
    <property type="entry name" value="LysM"/>
    <property type="match status" value="1"/>
</dbReference>
<evidence type="ECO:0000313" key="8">
    <source>
        <dbReference type="Proteomes" id="UP000199354"/>
    </source>
</evidence>
<proteinExistence type="predicted"/>
<evidence type="ECO:0000256" key="2">
    <source>
        <dbReference type="ARBA" id="ARBA00022638"/>
    </source>
</evidence>
<keyword evidence="8" id="KW-1185">Reference proteome</keyword>
<dbReference type="PROSITE" id="PS51782">
    <property type="entry name" value="LYSM"/>
    <property type="match status" value="1"/>
</dbReference>
<dbReference type="Gene3D" id="1.10.530.10">
    <property type="match status" value="1"/>
</dbReference>
<feature type="region of interest" description="Disordered" evidence="5">
    <location>
        <begin position="20"/>
        <end position="72"/>
    </location>
</feature>
<dbReference type="GO" id="GO:0004040">
    <property type="term" value="F:amidase activity"/>
    <property type="evidence" value="ECO:0007669"/>
    <property type="project" value="InterPro"/>
</dbReference>
<dbReference type="InterPro" id="IPR036779">
    <property type="entry name" value="LysM_dom_sf"/>
</dbReference>
<gene>
    <name evidence="7" type="ORF">SAMN02927903_02520</name>
</gene>
<dbReference type="GO" id="GO:0031640">
    <property type="term" value="P:killing of cells of another organism"/>
    <property type="evidence" value="ECO:0007669"/>
    <property type="project" value="UniProtKB-KW"/>
</dbReference>
<evidence type="ECO:0000256" key="3">
    <source>
        <dbReference type="ARBA" id="ARBA00022801"/>
    </source>
</evidence>
<evidence type="ECO:0000313" key="7">
    <source>
        <dbReference type="EMBL" id="SCY82896.1"/>
    </source>
</evidence>
<dbReference type="Pfam" id="PF01832">
    <property type="entry name" value="Glucosaminidase"/>
    <property type="match status" value="1"/>
</dbReference>